<dbReference type="WBParaSite" id="MBELARI_LOCUS11993">
    <property type="protein sequence ID" value="MBELARI_LOCUS11993"/>
    <property type="gene ID" value="MBELARI_LOCUS11993"/>
</dbReference>
<evidence type="ECO:0000313" key="4">
    <source>
        <dbReference type="Proteomes" id="UP000887575"/>
    </source>
</evidence>
<comment type="similarity">
    <text evidence="1">Belongs to the C/M/P thioester hydrolase family.</text>
</comment>
<dbReference type="GO" id="GO:0005782">
    <property type="term" value="C:peroxisomal matrix"/>
    <property type="evidence" value="ECO:0007669"/>
    <property type="project" value="TreeGrafter"/>
</dbReference>
<proteinExistence type="inferred from homology"/>
<dbReference type="InterPro" id="IPR003703">
    <property type="entry name" value="Acyl_CoA_thio"/>
</dbReference>
<dbReference type="InterPro" id="IPR042171">
    <property type="entry name" value="Acyl-CoA_hotdog"/>
</dbReference>
<accession>A0AAF3EDD9</accession>
<protein>
    <recommendedName>
        <fullName evidence="3">Acyl-CoA thioesterase-like N-terminal HotDog domain-containing protein</fullName>
    </recommendedName>
</protein>
<organism evidence="4 5">
    <name type="scientific">Mesorhabditis belari</name>
    <dbReference type="NCBI Taxonomy" id="2138241"/>
    <lineage>
        <taxon>Eukaryota</taxon>
        <taxon>Metazoa</taxon>
        <taxon>Ecdysozoa</taxon>
        <taxon>Nematoda</taxon>
        <taxon>Chromadorea</taxon>
        <taxon>Rhabditida</taxon>
        <taxon>Rhabditina</taxon>
        <taxon>Rhabditomorpha</taxon>
        <taxon>Rhabditoidea</taxon>
        <taxon>Rhabditidae</taxon>
        <taxon>Mesorhabditinae</taxon>
        <taxon>Mesorhabditis</taxon>
    </lineage>
</organism>
<dbReference type="Proteomes" id="UP000887575">
    <property type="component" value="Unassembled WGS sequence"/>
</dbReference>
<dbReference type="GO" id="GO:0009062">
    <property type="term" value="P:fatty acid catabolic process"/>
    <property type="evidence" value="ECO:0007669"/>
    <property type="project" value="TreeGrafter"/>
</dbReference>
<dbReference type="AlphaFoldDB" id="A0AAF3EDD9"/>
<keyword evidence="4" id="KW-1185">Reference proteome</keyword>
<dbReference type="GO" id="GO:0006637">
    <property type="term" value="P:acyl-CoA metabolic process"/>
    <property type="evidence" value="ECO:0007669"/>
    <property type="project" value="InterPro"/>
</dbReference>
<sequence>MSSKETDLLVQSLQAAYSTTNDGFIVHSIHAFFTETGSQNSVRFNVERTRDGRNFLIRFVKAEENERLCLLSEFSFQRKESVKDRYSMNPKFPKDLPDPETLKAQLKATTEMSLIEIRPFSTLPTSKLHFWVKSKNQIDPDDIKERQAFLVKLSGYNLFNEHNDEPINDYFTWFHQYFFDPNDWLFFEMDEIDFSLSLTALFLLAFSSNSLAHLHKRHGDSTIRWPKVII</sequence>
<dbReference type="Pfam" id="PF13622">
    <property type="entry name" value="4HBT_3"/>
    <property type="match status" value="1"/>
</dbReference>
<evidence type="ECO:0000313" key="5">
    <source>
        <dbReference type="WBParaSite" id="MBELARI_LOCUS11993"/>
    </source>
</evidence>
<evidence type="ECO:0000259" key="3">
    <source>
        <dbReference type="Pfam" id="PF13622"/>
    </source>
</evidence>
<dbReference type="PANTHER" id="PTHR11066:SF37">
    <property type="entry name" value="ACYL-COA THIOESTERASE II"/>
    <property type="match status" value="1"/>
</dbReference>
<feature type="domain" description="Acyl-CoA thioesterase-like N-terminal HotDog" evidence="3">
    <location>
        <begin position="10"/>
        <end position="72"/>
    </location>
</feature>
<dbReference type="Gene3D" id="2.40.160.210">
    <property type="entry name" value="Acyl-CoA thioesterase, double hotdog domain"/>
    <property type="match status" value="1"/>
</dbReference>
<dbReference type="InterPro" id="IPR049449">
    <property type="entry name" value="TesB_ACOT8-like_N"/>
</dbReference>
<dbReference type="InterPro" id="IPR029069">
    <property type="entry name" value="HotDog_dom_sf"/>
</dbReference>
<evidence type="ECO:0000256" key="2">
    <source>
        <dbReference type="ARBA" id="ARBA00022801"/>
    </source>
</evidence>
<keyword evidence="2" id="KW-0378">Hydrolase</keyword>
<dbReference type="SUPFAM" id="SSF54637">
    <property type="entry name" value="Thioesterase/thiol ester dehydrase-isomerase"/>
    <property type="match status" value="1"/>
</dbReference>
<evidence type="ECO:0000256" key="1">
    <source>
        <dbReference type="ARBA" id="ARBA00006538"/>
    </source>
</evidence>
<reference evidence="5" key="1">
    <citation type="submission" date="2024-02" db="UniProtKB">
        <authorList>
            <consortium name="WormBaseParasite"/>
        </authorList>
    </citation>
    <scope>IDENTIFICATION</scope>
</reference>
<name>A0AAF3EDD9_9BILA</name>
<dbReference type="GO" id="GO:0047617">
    <property type="term" value="F:fatty acyl-CoA hydrolase activity"/>
    <property type="evidence" value="ECO:0007669"/>
    <property type="project" value="InterPro"/>
</dbReference>
<dbReference type="CDD" id="cd03445">
    <property type="entry name" value="Thioesterase_II_repeat2"/>
    <property type="match status" value="1"/>
</dbReference>
<dbReference type="PANTHER" id="PTHR11066">
    <property type="entry name" value="ACYL-COA THIOESTERASE"/>
    <property type="match status" value="1"/>
</dbReference>